<comment type="caution">
    <text evidence="1">The sequence shown here is derived from an EMBL/GenBank/DDBJ whole genome shotgun (WGS) entry which is preliminary data.</text>
</comment>
<sequence>MFEFRERLVNRAVSSLALISAAPFQPQPPEAFSAIFAEFRCLNYSNPAFPRLESGINYTFWMEEVYHLILDLTDLVDARHCNLLSLNDNDNGHG</sequence>
<dbReference type="EMBL" id="BPLR01008375">
    <property type="protein sequence ID" value="GIY24269.1"/>
    <property type="molecule type" value="Genomic_DNA"/>
</dbReference>
<evidence type="ECO:0000313" key="2">
    <source>
        <dbReference type="Proteomes" id="UP001054945"/>
    </source>
</evidence>
<proteinExistence type="predicted"/>
<protein>
    <submittedName>
        <fullName evidence="1">Uncharacterized protein</fullName>
    </submittedName>
</protein>
<evidence type="ECO:0000313" key="1">
    <source>
        <dbReference type="EMBL" id="GIY24269.1"/>
    </source>
</evidence>
<dbReference type="AlphaFoldDB" id="A0AAV4RT04"/>
<name>A0AAV4RT04_CAEEX</name>
<keyword evidence="2" id="KW-1185">Reference proteome</keyword>
<dbReference type="Proteomes" id="UP001054945">
    <property type="component" value="Unassembled WGS sequence"/>
</dbReference>
<organism evidence="1 2">
    <name type="scientific">Caerostris extrusa</name>
    <name type="common">Bark spider</name>
    <name type="synonym">Caerostris bankana</name>
    <dbReference type="NCBI Taxonomy" id="172846"/>
    <lineage>
        <taxon>Eukaryota</taxon>
        <taxon>Metazoa</taxon>
        <taxon>Ecdysozoa</taxon>
        <taxon>Arthropoda</taxon>
        <taxon>Chelicerata</taxon>
        <taxon>Arachnida</taxon>
        <taxon>Araneae</taxon>
        <taxon>Araneomorphae</taxon>
        <taxon>Entelegynae</taxon>
        <taxon>Araneoidea</taxon>
        <taxon>Araneidae</taxon>
        <taxon>Caerostris</taxon>
    </lineage>
</organism>
<gene>
    <name evidence="1" type="ORF">CEXT_414831</name>
</gene>
<reference evidence="1 2" key="1">
    <citation type="submission" date="2021-06" db="EMBL/GenBank/DDBJ databases">
        <title>Caerostris extrusa draft genome.</title>
        <authorList>
            <person name="Kono N."/>
            <person name="Arakawa K."/>
        </authorList>
    </citation>
    <scope>NUCLEOTIDE SEQUENCE [LARGE SCALE GENOMIC DNA]</scope>
</reference>
<accession>A0AAV4RT04</accession>